<dbReference type="Pfam" id="PF10447">
    <property type="entry name" value="EXOSC1"/>
    <property type="match status" value="2"/>
</dbReference>
<evidence type="ECO:0000259" key="4">
    <source>
        <dbReference type="Pfam" id="PF10447"/>
    </source>
</evidence>
<reference evidence="5" key="1">
    <citation type="journal article" date="2021" name="G3 (Bethesda)">
        <title>Genomic diversity, chromosomal rearrangements, and interspecies hybridization in the ogataea polymorpha species complex.</title>
        <authorList>
            <person name="Hanson S.J."/>
            <person name="Cinneide E.O."/>
            <person name="Salzberg L.I."/>
            <person name="Wolfe K.H."/>
            <person name="McGowan J."/>
            <person name="Fitzpatrick D.A."/>
            <person name="Matlin K."/>
        </authorList>
    </citation>
    <scope>NUCLEOTIDE SEQUENCE</scope>
    <source>
        <strain evidence="5">83-405-1</strain>
    </source>
</reference>
<dbReference type="GO" id="GO:0005737">
    <property type="term" value="C:cytoplasm"/>
    <property type="evidence" value="ECO:0007669"/>
    <property type="project" value="TreeGrafter"/>
</dbReference>
<evidence type="ECO:0000256" key="1">
    <source>
        <dbReference type="ARBA" id="ARBA00004604"/>
    </source>
</evidence>
<dbReference type="AlphaFoldDB" id="A0AAN6DAC7"/>
<dbReference type="PANTHER" id="PTHR12686">
    <property type="entry name" value="3'-5' EXORIBONUCLEASE CSL4-RELATED"/>
    <property type="match status" value="1"/>
</dbReference>
<proteinExistence type="predicted"/>
<feature type="domain" description="Exosome complex component CSL4 C-terminal" evidence="4">
    <location>
        <begin position="112"/>
        <end position="155"/>
    </location>
</feature>
<comment type="subcellular location">
    <subcellularLocation>
        <location evidence="1">Nucleus</location>
        <location evidence="1">Nucleolus</location>
    </subcellularLocation>
</comment>
<dbReference type="GO" id="GO:0000176">
    <property type="term" value="C:nuclear exosome (RNase complex)"/>
    <property type="evidence" value="ECO:0007669"/>
    <property type="project" value="TreeGrafter"/>
</dbReference>
<dbReference type="SUPFAM" id="SSF50249">
    <property type="entry name" value="Nucleic acid-binding proteins"/>
    <property type="match status" value="1"/>
</dbReference>
<evidence type="ECO:0000256" key="3">
    <source>
        <dbReference type="ARBA" id="ARBA00022835"/>
    </source>
</evidence>
<protein>
    <recommendedName>
        <fullName evidence="4">Exosome complex component CSL4 C-terminal domain-containing protein</fullName>
    </recommendedName>
</protein>
<dbReference type="GO" id="GO:0006396">
    <property type="term" value="P:RNA processing"/>
    <property type="evidence" value="ECO:0007669"/>
    <property type="project" value="InterPro"/>
</dbReference>
<gene>
    <name evidence="5" type="ORF">KL933_000666</name>
</gene>
<dbReference type="Gene3D" id="2.40.50.140">
    <property type="entry name" value="Nucleic acid-binding proteins"/>
    <property type="match status" value="1"/>
</dbReference>
<name>A0AAN6DAC7_9ASCO</name>
<keyword evidence="2" id="KW-0963">Cytoplasm</keyword>
<organism evidence="5 6">
    <name type="scientific">Ogataea haglerorum</name>
    <dbReference type="NCBI Taxonomy" id="1937702"/>
    <lineage>
        <taxon>Eukaryota</taxon>
        <taxon>Fungi</taxon>
        <taxon>Dikarya</taxon>
        <taxon>Ascomycota</taxon>
        <taxon>Saccharomycotina</taxon>
        <taxon>Pichiomycetes</taxon>
        <taxon>Pichiales</taxon>
        <taxon>Pichiaceae</taxon>
        <taxon>Ogataea</taxon>
    </lineage>
</organism>
<comment type="caution">
    <text evidence="5">The sequence shown here is derived from an EMBL/GenBank/DDBJ whole genome shotgun (WGS) entry which is preliminary data.</text>
</comment>
<accession>A0AAN6DAC7</accession>
<dbReference type="GO" id="GO:0005730">
    <property type="term" value="C:nucleolus"/>
    <property type="evidence" value="ECO:0007669"/>
    <property type="project" value="UniProtKB-SubCell"/>
</dbReference>
<evidence type="ECO:0000313" key="5">
    <source>
        <dbReference type="EMBL" id="KAG7730871.1"/>
    </source>
</evidence>
<keyword evidence="3" id="KW-0271">Exosome</keyword>
<dbReference type="InterPro" id="IPR019495">
    <property type="entry name" value="EXOSC1_C"/>
</dbReference>
<dbReference type="GO" id="GO:0003723">
    <property type="term" value="F:RNA binding"/>
    <property type="evidence" value="ECO:0007669"/>
    <property type="project" value="InterPro"/>
</dbReference>
<feature type="domain" description="Exosome complex component CSL4 C-terminal" evidence="4">
    <location>
        <begin position="75"/>
        <end position="105"/>
    </location>
</feature>
<evidence type="ECO:0000313" key="6">
    <source>
        <dbReference type="Proteomes" id="UP000738402"/>
    </source>
</evidence>
<sequence>MNALVLPGQPIVPVHTASHTYVSGSNTLQIEKRVDGTVVPCIVATTMGSVQFSTNDSTSTVSVQSSEAKIANFTPSENDVVIAKVTKISSNKVNLDILHVEDASVHLSNLLLNDYGENFKAVIRSTDIRSTDRDKVKVGDCFRPGDIVKALVISLGDGINFYLSTARNDLGVIHARSKSGKLLYPLDWETMVVPETGELEPRKCANIN</sequence>
<dbReference type="EMBL" id="JAHLUH010000001">
    <property type="protein sequence ID" value="KAG7730871.1"/>
    <property type="molecule type" value="Genomic_DNA"/>
</dbReference>
<evidence type="ECO:0000256" key="2">
    <source>
        <dbReference type="ARBA" id="ARBA00022490"/>
    </source>
</evidence>
<dbReference type="InterPro" id="IPR012340">
    <property type="entry name" value="NA-bd_OB-fold"/>
</dbReference>
<dbReference type="Proteomes" id="UP000738402">
    <property type="component" value="Unassembled WGS sequence"/>
</dbReference>
<dbReference type="PANTHER" id="PTHR12686:SF8">
    <property type="entry name" value="EXOSOME COMPLEX COMPONENT CSL4"/>
    <property type="match status" value="1"/>
</dbReference>
<dbReference type="InterPro" id="IPR039771">
    <property type="entry name" value="Csl4"/>
</dbReference>